<comment type="caution">
    <text evidence="2">The sequence shown here is derived from an EMBL/GenBank/DDBJ whole genome shotgun (WGS) entry which is preliminary data.</text>
</comment>
<keyword evidence="3" id="KW-1185">Reference proteome</keyword>
<protein>
    <submittedName>
        <fullName evidence="2">Uncharacterized protein</fullName>
    </submittedName>
</protein>
<feature type="region of interest" description="Disordered" evidence="1">
    <location>
        <begin position="1"/>
        <end position="28"/>
    </location>
</feature>
<accession>A0A4C1SSR8</accession>
<sequence length="91" mass="10062">MTESERFGGPLPFHLPKPPSTSLLPSPSAHSFLHQISYPIDRQRTGAHSNSYTARGARQRLDDGSLIAGPEWDVTFPRESQPRAHARAIVC</sequence>
<gene>
    <name evidence="2" type="ORF">EVAR_72956_1</name>
</gene>
<reference evidence="2 3" key="1">
    <citation type="journal article" date="2019" name="Commun. Biol.">
        <title>The bagworm genome reveals a unique fibroin gene that provides high tensile strength.</title>
        <authorList>
            <person name="Kono N."/>
            <person name="Nakamura H."/>
            <person name="Ohtoshi R."/>
            <person name="Tomita M."/>
            <person name="Numata K."/>
            <person name="Arakawa K."/>
        </authorList>
    </citation>
    <scope>NUCLEOTIDE SEQUENCE [LARGE SCALE GENOMIC DNA]</scope>
</reference>
<dbReference type="AlphaFoldDB" id="A0A4C1SSR8"/>
<dbReference type="EMBL" id="BGZK01003839">
    <property type="protein sequence ID" value="GBP04956.1"/>
    <property type="molecule type" value="Genomic_DNA"/>
</dbReference>
<dbReference type="Proteomes" id="UP000299102">
    <property type="component" value="Unassembled WGS sequence"/>
</dbReference>
<organism evidence="2 3">
    <name type="scientific">Eumeta variegata</name>
    <name type="common">Bagworm moth</name>
    <name type="synonym">Eumeta japonica</name>
    <dbReference type="NCBI Taxonomy" id="151549"/>
    <lineage>
        <taxon>Eukaryota</taxon>
        <taxon>Metazoa</taxon>
        <taxon>Ecdysozoa</taxon>
        <taxon>Arthropoda</taxon>
        <taxon>Hexapoda</taxon>
        <taxon>Insecta</taxon>
        <taxon>Pterygota</taxon>
        <taxon>Neoptera</taxon>
        <taxon>Endopterygota</taxon>
        <taxon>Lepidoptera</taxon>
        <taxon>Glossata</taxon>
        <taxon>Ditrysia</taxon>
        <taxon>Tineoidea</taxon>
        <taxon>Psychidae</taxon>
        <taxon>Oiketicinae</taxon>
        <taxon>Eumeta</taxon>
    </lineage>
</organism>
<name>A0A4C1SSR8_EUMVA</name>
<evidence type="ECO:0000313" key="3">
    <source>
        <dbReference type="Proteomes" id="UP000299102"/>
    </source>
</evidence>
<evidence type="ECO:0000313" key="2">
    <source>
        <dbReference type="EMBL" id="GBP04956.1"/>
    </source>
</evidence>
<proteinExistence type="predicted"/>
<evidence type="ECO:0000256" key="1">
    <source>
        <dbReference type="SAM" id="MobiDB-lite"/>
    </source>
</evidence>